<evidence type="ECO:0000259" key="2">
    <source>
        <dbReference type="PROSITE" id="PS51782"/>
    </source>
</evidence>
<feature type="compositionally biased region" description="Pro residues" evidence="1">
    <location>
        <begin position="69"/>
        <end position="79"/>
    </location>
</feature>
<dbReference type="CDD" id="cd00118">
    <property type="entry name" value="LysM"/>
    <property type="match status" value="1"/>
</dbReference>
<dbReference type="InterPro" id="IPR052196">
    <property type="entry name" value="Bact_Kbp"/>
</dbReference>
<dbReference type="EMBL" id="KF122978">
    <property type="protein sequence ID" value="AIA90278.1"/>
    <property type="molecule type" value="Genomic_DNA"/>
</dbReference>
<organism evidence="3">
    <name type="scientific">uncultured Xanthomonas sp</name>
    <dbReference type="NCBI Taxonomy" id="152831"/>
    <lineage>
        <taxon>Bacteria</taxon>
        <taxon>Pseudomonadati</taxon>
        <taxon>Pseudomonadota</taxon>
        <taxon>Gammaproteobacteria</taxon>
        <taxon>Lysobacterales</taxon>
        <taxon>Lysobacteraceae</taxon>
        <taxon>Xanthomonas</taxon>
        <taxon>environmental samples</taxon>
    </lineage>
</organism>
<proteinExistence type="predicted"/>
<protein>
    <submittedName>
        <fullName evidence="3">CAZy families CBM50 protein</fullName>
    </submittedName>
</protein>
<dbReference type="PROSITE" id="PS51782">
    <property type="entry name" value="LYSM"/>
    <property type="match status" value="1"/>
</dbReference>
<feature type="domain" description="LysM" evidence="2">
    <location>
        <begin position="15"/>
        <end position="64"/>
    </location>
</feature>
<dbReference type="InterPro" id="IPR018392">
    <property type="entry name" value="LysM"/>
</dbReference>
<dbReference type="Gene3D" id="3.10.350.10">
    <property type="entry name" value="LysM domain"/>
    <property type="match status" value="1"/>
</dbReference>
<reference evidence="3" key="1">
    <citation type="journal article" date="2013" name="Environ. Microbiol.">
        <title>Seasonally variable intestinal metagenomes of the red palm weevil (Rhynchophorus ferrugineus).</title>
        <authorList>
            <person name="Jia S."/>
            <person name="Zhang X."/>
            <person name="Zhang G."/>
            <person name="Yin A."/>
            <person name="Zhang S."/>
            <person name="Li F."/>
            <person name="Wang L."/>
            <person name="Zhao D."/>
            <person name="Yun Q."/>
            <person name="Tala"/>
            <person name="Wang J."/>
            <person name="Sun G."/>
            <person name="Baabdullah M."/>
            <person name="Yu X."/>
            <person name="Hu S."/>
            <person name="Al-Mssallem I.S."/>
            <person name="Yu J."/>
        </authorList>
    </citation>
    <scope>NUCLEOTIDE SEQUENCE</scope>
</reference>
<feature type="region of interest" description="Disordered" evidence="1">
    <location>
        <begin position="69"/>
        <end position="101"/>
    </location>
</feature>
<evidence type="ECO:0000313" key="3">
    <source>
        <dbReference type="EMBL" id="AIA90278.1"/>
    </source>
</evidence>
<name>A0A060C0S7_9XANT</name>
<dbReference type="AlphaFoldDB" id="A0A060C0S7"/>
<sequence length="101" mass="11040">MSERTGQGPLDRSSRSVTVRPGDTLWDLAERHLGSGRLWPGIAQANRTLVLDPDHVEPGWVLALPPRVTPPSAPGPVPRSQPAAPRRAERGMRWAVPRTVL</sequence>
<dbReference type="Pfam" id="PF01476">
    <property type="entry name" value="LysM"/>
    <property type="match status" value="1"/>
</dbReference>
<accession>A0A060C0S7</accession>
<dbReference type="SUPFAM" id="SSF54106">
    <property type="entry name" value="LysM domain"/>
    <property type="match status" value="1"/>
</dbReference>
<dbReference type="InterPro" id="IPR036779">
    <property type="entry name" value="LysM_dom_sf"/>
</dbReference>
<dbReference type="PANTHER" id="PTHR34700:SF4">
    <property type="entry name" value="PHAGE-LIKE ELEMENT PBSX PROTEIN XKDP"/>
    <property type="match status" value="1"/>
</dbReference>
<feature type="non-terminal residue" evidence="3">
    <location>
        <position position="101"/>
    </location>
</feature>
<evidence type="ECO:0000256" key="1">
    <source>
        <dbReference type="SAM" id="MobiDB-lite"/>
    </source>
</evidence>
<dbReference type="PANTHER" id="PTHR34700">
    <property type="entry name" value="POTASSIUM BINDING PROTEIN KBP"/>
    <property type="match status" value="1"/>
</dbReference>